<feature type="domain" description="ABC transporter" evidence="11">
    <location>
        <begin position="837"/>
        <end position="1080"/>
    </location>
</feature>
<keyword evidence="3" id="KW-0813">Transport</keyword>
<dbReference type="KEGG" id="pfp:PFL1_04756"/>
<dbReference type="GO" id="GO:0016887">
    <property type="term" value="F:ATP hydrolysis activity"/>
    <property type="evidence" value="ECO:0007669"/>
    <property type="project" value="InterPro"/>
</dbReference>
<feature type="transmembrane region" description="Helical" evidence="10">
    <location>
        <begin position="540"/>
        <end position="559"/>
    </location>
</feature>
<keyword evidence="5" id="KW-0547">Nucleotide-binding</keyword>
<evidence type="ECO:0000256" key="1">
    <source>
        <dbReference type="ARBA" id="ARBA00004141"/>
    </source>
</evidence>
<feature type="transmembrane region" description="Helical" evidence="10">
    <location>
        <begin position="1287"/>
        <end position="1307"/>
    </location>
</feature>
<feature type="transmembrane region" description="Helical" evidence="10">
    <location>
        <begin position="1180"/>
        <end position="1198"/>
    </location>
</feature>
<dbReference type="InterPro" id="IPR010929">
    <property type="entry name" value="PDR_CDR_ABC"/>
</dbReference>
<dbReference type="InterPro" id="IPR027417">
    <property type="entry name" value="P-loop_NTPase"/>
</dbReference>
<dbReference type="PROSITE" id="PS00211">
    <property type="entry name" value="ABC_TRANSPORTER_1"/>
    <property type="match status" value="1"/>
</dbReference>
<evidence type="ECO:0000256" key="6">
    <source>
        <dbReference type="ARBA" id="ARBA00022840"/>
    </source>
</evidence>
<dbReference type="InterPro" id="IPR029481">
    <property type="entry name" value="ABC_trans_N"/>
</dbReference>
<comment type="subcellular location">
    <subcellularLocation>
        <location evidence="1">Membrane</location>
        <topology evidence="1">Multi-pass membrane protein</topology>
    </subcellularLocation>
</comment>
<comment type="similarity">
    <text evidence="2">Belongs to the ABC transporter superfamily. ABCG family. PDR (TC 3.A.1.205) subfamily.</text>
</comment>
<gene>
    <name evidence="12" type="ORF">PFL1_04756</name>
</gene>
<feature type="transmembrane region" description="Helical" evidence="10">
    <location>
        <begin position="1204"/>
        <end position="1223"/>
    </location>
</feature>
<dbReference type="InterPro" id="IPR003593">
    <property type="entry name" value="AAA+_ATPase"/>
</dbReference>
<dbReference type="GO" id="GO:0140359">
    <property type="term" value="F:ABC-type transporter activity"/>
    <property type="evidence" value="ECO:0007669"/>
    <property type="project" value="InterPro"/>
</dbReference>
<reference evidence="12 13" key="1">
    <citation type="journal article" date="2013" name="Plant Cell">
        <title>The transition from a phytopathogenic smut ancestor to an anamorphic biocontrol agent deciphered by comparative whole-genome analysis.</title>
        <authorList>
            <person name="Lefebvre F."/>
            <person name="Joly D.L."/>
            <person name="Labbe C."/>
            <person name="Teichmann B."/>
            <person name="Linning R."/>
            <person name="Belzile F."/>
            <person name="Bakkeren G."/>
            <person name="Belanger R.R."/>
        </authorList>
    </citation>
    <scope>NUCLEOTIDE SEQUENCE [LARGE SCALE GENOMIC DNA]</scope>
    <source>
        <strain evidence="12 13">PF-1</strain>
    </source>
</reference>
<dbReference type="InterPro" id="IPR034003">
    <property type="entry name" value="ABCG_PDR_2"/>
</dbReference>
<dbReference type="RefSeq" id="XP_007880475.1">
    <property type="nucleotide sequence ID" value="XM_007882284.1"/>
</dbReference>
<feature type="transmembrane region" description="Helical" evidence="10">
    <location>
        <begin position="620"/>
        <end position="640"/>
    </location>
</feature>
<dbReference type="Pfam" id="PF06422">
    <property type="entry name" value="PDR_CDR"/>
    <property type="match status" value="1"/>
</dbReference>
<evidence type="ECO:0000313" key="12">
    <source>
        <dbReference type="EMBL" id="EPQ27618.1"/>
    </source>
</evidence>
<dbReference type="PANTHER" id="PTHR19241">
    <property type="entry name" value="ATP-BINDING CASSETTE TRANSPORTER"/>
    <property type="match status" value="1"/>
</dbReference>
<dbReference type="InterPro" id="IPR034001">
    <property type="entry name" value="ABCG_PDR_1"/>
</dbReference>
<feature type="transmembrane region" description="Helical" evidence="10">
    <location>
        <begin position="764"/>
        <end position="786"/>
    </location>
</feature>
<feature type="transmembrane region" description="Helical" evidence="10">
    <location>
        <begin position="1244"/>
        <end position="1275"/>
    </location>
</feature>
<dbReference type="InterPro" id="IPR003439">
    <property type="entry name" value="ABC_transporter-like_ATP-bd"/>
</dbReference>
<sequence length="1466" mass="162398">MSQLDTNAPASGLSTPDALSTTNSGIRSDQDHSSVQMQETTTADKEGQVDVQQAERQFSNLQQTLSRHSRVRSDKGDGEKDLESGELDDEDEFDLVQYLRSVQSENSQAGIKAKHIGVSWQDLEVLGNNSMSLHIRTFPDAIIETFIGPLFKIYMKIKKPEMRKLLQGFTGCARPGQMTLVLGRPGSGCSTFLKTVANQRAGFLGVNGEVRYAGIDAAEFRKRYQGEAVYNEEDDVHFATLTVKQTLDFALSLKTPGQMVPGQTKSQLNKDVLNMMLKMLGIPHTADTLVGSATVRGVSGGERKRVSIAEGMCSRAAVLSWDNSTRGLDASTALDYAKSMRIMTDIFQLTSFISLYQAGEGIYEQFDRVLLIDEGRCVYYGPPEKARQYFLDLGFKNYPRQTTADFLSGCTDPNLDRFAEGRDASNVPSTSEALEKVYKESSIYRDILAEKQAFDAETAADNRAAEEFRQAVRDDKHKGVSKKSIYTVSFFRQVQSLTLRQIQMVLGNKFDIFMSFATAIAIAIIAGSVFLNLPQTAAGGFTRGGVLFIGLLFNALTAFNELPMQMGGRPILYKQMNYAFYRPAALSLAQMLSDIPLSFLRVLIFSIIIYFMAGLRRTAGAFFTFFIIVYVTYLAMSALFRIFGTVCRDYNVAARLAAIIISALVVFAGYVIPRDGMYRWLFWITYINPLYFGFSAVMINEFKDLSLACVGPYITPRNPPGQNVYPNDVGPNQVCTLLGSSPGQQFVPGSAYLQASFGYTTDKLWLYFGVVVIFFVGLVALTLVAIELFQHGRFASALTIVKKPNKEEQRLNDRLKERSTMKEKDASKQIDVESKPFTWEKIAYTVPVKGGKRKLLDDVYGYCKPGTLTALMGASGAGKTTLLDVLADRKSIGVITGDRLINAQPIGVEFQRGCGYAEQQDIHEATATVREALRFSAYLRQPASVPKADKDAYVEDIIELLEMAPIADAMIGYPEFGLGVGDRKRVTIGVELAARPDLLLFLDEPTSGLDGQTAYNVVRFLKKLAASGQAILCTIHQPNALLFENFDRLLLLERGGRTVYFGPVGQNAEHIVKYFADNGAHCPPSVNMAEYMLDAIGAGSTKRVGPRDWADIYLDSDLFQENLAEIARIKDECARSGNAGDVQGGKASEYATSYMTQLRVVLERTLISTWRQPDYQFTRLFQHAAIALITGLCFLNLSNTVASLQYRVFGIFMACVLPAIILAQIEPFYIMARSVYIREDSSKMYSGTVFAITQLISEIPFGIACVVVYFVLFYYPAGFQTGSDRAGYFFAMLLCTELFAVTLGQAIAAVSPSIYIASLANPFFIIITTLFCGVTIPYPNMPHFWKSWMYWVNPLTYLVGGLVGNELQDLRIQCAPNEFATFQPPSGQSCVQWAGQFLDAYGGYLQDPNATADCRYCQYSYGQDFANGVNIFASDKGRDIGVFIAFVIFNAAFTVMASKFLRFANR</sequence>
<feature type="compositionally biased region" description="Basic and acidic residues" evidence="9">
    <location>
        <begin position="71"/>
        <end position="83"/>
    </location>
</feature>
<evidence type="ECO:0000313" key="13">
    <source>
        <dbReference type="Proteomes" id="UP000053664"/>
    </source>
</evidence>
<evidence type="ECO:0000256" key="4">
    <source>
        <dbReference type="ARBA" id="ARBA00022692"/>
    </source>
</evidence>
<keyword evidence="4 10" id="KW-0812">Transmembrane</keyword>
<proteinExistence type="inferred from homology"/>
<dbReference type="CDD" id="cd03232">
    <property type="entry name" value="ABCG_PDR_domain2"/>
    <property type="match status" value="1"/>
</dbReference>
<dbReference type="Pfam" id="PF00005">
    <property type="entry name" value="ABC_tran"/>
    <property type="match status" value="2"/>
</dbReference>
<dbReference type="Proteomes" id="UP000053664">
    <property type="component" value="Unassembled WGS sequence"/>
</dbReference>
<dbReference type="FunFam" id="3.40.50.300:FF:000054">
    <property type="entry name" value="ABC multidrug transporter atrF"/>
    <property type="match status" value="1"/>
</dbReference>
<feature type="compositionally biased region" description="Polar residues" evidence="9">
    <location>
        <begin position="50"/>
        <end position="66"/>
    </location>
</feature>
<feature type="transmembrane region" description="Helical" evidence="10">
    <location>
        <begin position="1440"/>
        <end position="1461"/>
    </location>
</feature>
<feature type="compositionally biased region" description="Polar residues" evidence="9">
    <location>
        <begin position="1"/>
        <end position="41"/>
    </location>
</feature>
<feature type="transmembrane region" description="Helical" evidence="10">
    <location>
        <begin position="652"/>
        <end position="673"/>
    </location>
</feature>
<dbReference type="GO" id="GO:0016020">
    <property type="term" value="C:membrane"/>
    <property type="evidence" value="ECO:0007669"/>
    <property type="project" value="UniProtKB-SubCell"/>
</dbReference>
<accession>A0A061H4S6</accession>
<feature type="transmembrane region" description="Helical" evidence="10">
    <location>
        <begin position="595"/>
        <end position="613"/>
    </location>
</feature>
<evidence type="ECO:0000256" key="9">
    <source>
        <dbReference type="SAM" id="MobiDB-lite"/>
    </source>
</evidence>
<name>A0A061H4S6_9BASI</name>
<evidence type="ECO:0000256" key="3">
    <source>
        <dbReference type="ARBA" id="ARBA00022448"/>
    </source>
</evidence>
<dbReference type="Pfam" id="PF14510">
    <property type="entry name" value="ABC_trans_N"/>
    <property type="match status" value="1"/>
</dbReference>
<keyword evidence="8 10" id="KW-0472">Membrane</keyword>
<dbReference type="Pfam" id="PF19055">
    <property type="entry name" value="ABC2_membrane_7"/>
    <property type="match status" value="1"/>
</dbReference>
<dbReference type="EMBL" id="KE361638">
    <property type="protein sequence ID" value="EPQ27618.1"/>
    <property type="molecule type" value="Genomic_DNA"/>
</dbReference>
<dbReference type="InterPro" id="IPR013525">
    <property type="entry name" value="ABC2_TM"/>
</dbReference>
<protein>
    <recommendedName>
        <fullName evidence="11">ABC transporter domain-containing protein</fullName>
    </recommendedName>
</protein>
<dbReference type="CDD" id="cd03233">
    <property type="entry name" value="ABCG_PDR_domain1"/>
    <property type="match status" value="1"/>
</dbReference>
<dbReference type="InterPro" id="IPR043926">
    <property type="entry name" value="ABCG_dom"/>
</dbReference>
<dbReference type="PROSITE" id="PS50893">
    <property type="entry name" value="ABC_TRANSPORTER_2"/>
    <property type="match status" value="2"/>
</dbReference>
<dbReference type="SUPFAM" id="SSF52540">
    <property type="entry name" value="P-loop containing nucleoside triphosphate hydrolases"/>
    <property type="match status" value="2"/>
</dbReference>
<evidence type="ECO:0000256" key="10">
    <source>
        <dbReference type="SAM" id="Phobius"/>
    </source>
</evidence>
<feature type="domain" description="ABC transporter" evidence="11">
    <location>
        <begin position="151"/>
        <end position="399"/>
    </location>
</feature>
<dbReference type="GO" id="GO:0005524">
    <property type="term" value="F:ATP binding"/>
    <property type="evidence" value="ECO:0007669"/>
    <property type="project" value="UniProtKB-KW"/>
</dbReference>
<evidence type="ECO:0000256" key="2">
    <source>
        <dbReference type="ARBA" id="ARBA00006012"/>
    </source>
</evidence>
<evidence type="ECO:0000256" key="5">
    <source>
        <dbReference type="ARBA" id="ARBA00022741"/>
    </source>
</evidence>
<dbReference type="Gene3D" id="3.40.50.300">
    <property type="entry name" value="P-loop containing nucleotide triphosphate hydrolases"/>
    <property type="match status" value="2"/>
</dbReference>
<dbReference type="GeneID" id="19318856"/>
<dbReference type="HOGENOM" id="CLU_000604_35_0_1"/>
<dbReference type="eggNOG" id="KOG0065">
    <property type="taxonomic scope" value="Eukaryota"/>
</dbReference>
<dbReference type="OrthoDB" id="245989at2759"/>
<feature type="region of interest" description="Disordered" evidence="9">
    <location>
        <begin position="1"/>
        <end position="87"/>
    </location>
</feature>
<dbReference type="InterPro" id="IPR017871">
    <property type="entry name" value="ABC_transporter-like_CS"/>
</dbReference>
<feature type="transmembrane region" description="Helical" evidence="10">
    <location>
        <begin position="512"/>
        <end position="533"/>
    </location>
</feature>
<keyword evidence="7 10" id="KW-1133">Transmembrane helix</keyword>
<evidence type="ECO:0000259" key="11">
    <source>
        <dbReference type="PROSITE" id="PS50893"/>
    </source>
</evidence>
<dbReference type="SMART" id="SM00382">
    <property type="entry name" value="AAA"/>
    <property type="match status" value="2"/>
</dbReference>
<dbReference type="Pfam" id="PF01061">
    <property type="entry name" value="ABC2_membrane"/>
    <property type="match status" value="2"/>
</dbReference>
<feature type="transmembrane region" description="Helical" evidence="10">
    <location>
        <begin position="1314"/>
        <end position="1338"/>
    </location>
</feature>
<evidence type="ECO:0000256" key="8">
    <source>
        <dbReference type="ARBA" id="ARBA00023136"/>
    </source>
</evidence>
<organism evidence="12 13">
    <name type="scientific">Pseudozyma flocculosa PF-1</name>
    <dbReference type="NCBI Taxonomy" id="1277687"/>
    <lineage>
        <taxon>Eukaryota</taxon>
        <taxon>Fungi</taxon>
        <taxon>Dikarya</taxon>
        <taxon>Basidiomycota</taxon>
        <taxon>Ustilaginomycotina</taxon>
        <taxon>Ustilaginomycetes</taxon>
        <taxon>Ustilaginales</taxon>
        <taxon>Ustilaginaceae</taxon>
        <taxon>Pseudozyma</taxon>
    </lineage>
</organism>
<evidence type="ECO:0000256" key="7">
    <source>
        <dbReference type="ARBA" id="ARBA00022989"/>
    </source>
</evidence>
<keyword evidence="6" id="KW-0067">ATP-binding</keyword>